<name>A0ABU8BF80_9BRAD</name>
<sequence>MSADFTQFIPRPKRGDMQTDFPAIAFRSARQDPVTDPVDAAPDKHTGPASREA</sequence>
<protein>
    <submittedName>
        <fullName evidence="2">Uncharacterized protein</fullName>
    </submittedName>
</protein>
<evidence type="ECO:0000313" key="3">
    <source>
        <dbReference type="Proteomes" id="UP001364224"/>
    </source>
</evidence>
<proteinExistence type="predicted"/>
<feature type="region of interest" description="Disordered" evidence="1">
    <location>
        <begin position="28"/>
        <end position="53"/>
    </location>
</feature>
<accession>A0ABU8BF80</accession>
<keyword evidence="3" id="KW-1185">Reference proteome</keyword>
<feature type="compositionally biased region" description="Basic and acidic residues" evidence="1">
    <location>
        <begin position="41"/>
        <end position="53"/>
    </location>
</feature>
<evidence type="ECO:0000313" key="2">
    <source>
        <dbReference type="EMBL" id="MEH2557193.1"/>
    </source>
</evidence>
<evidence type="ECO:0000256" key="1">
    <source>
        <dbReference type="SAM" id="MobiDB-lite"/>
    </source>
</evidence>
<reference evidence="2 3" key="1">
    <citation type="submission" date="2024-02" db="EMBL/GenBank/DDBJ databases">
        <title>Adaptive strategies in a cosmopolitan and abundant soil bacterium.</title>
        <authorList>
            <person name="Carini P."/>
        </authorList>
    </citation>
    <scope>NUCLEOTIDE SEQUENCE [LARGE SCALE GENOMIC DNA]</scope>
    <source>
        <strain evidence="2 3">AZCC 1608</strain>
    </source>
</reference>
<gene>
    <name evidence="2" type="ORF">V1286_004722</name>
</gene>
<organism evidence="2 3">
    <name type="scientific">Bradyrhizobium algeriense</name>
    <dbReference type="NCBI Taxonomy" id="634784"/>
    <lineage>
        <taxon>Bacteria</taxon>
        <taxon>Pseudomonadati</taxon>
        <taxon>Pseudomonadota</taxon>
        <taxon>Alphaproteobacteria</taxon>
        <taxon>Hyphomicrobiales</taxon>
        <taxon>Nitrobacteraceae</taxon>
        <taxon>Bradyrhizobium</taxon>
    </lineage>
</organism>
<dbReference type="Proteomes" id="UP001364224">
    <property type="component" value="Unassembled WGS sequence"/>
</dbReference>
<dbReference type="EMBL" id="JAZHRV010000001">
    <property type="protein sequence ID" value="MEH2557193.1"/>
    <property type="molecule type" value="Genomic_DNA"/>
</dbReference>
<dbReference type="RefSeq" id="WP_334483076.1">
    <property type="nucleotide sequence ID" value="NZ_JAZHRV010000001.1"/>
</dbReference>
<comment type="caution">
    <text evidence="2">The sequence shown here is derived from an EMBL/GenBank/DDBJ whole genome shotgun (WGS) entry which is preliminary data.</text>
</comment>